<sequence>MSEEKLCSDEVPRKFTEWMLAMGCPTEYLSAEKITLICRGQYYMVWRSLMEHVYPKKTIKEKRLQVFYNDINICKKSNAFNQQNTKVVVPEQLSVWRQHNALQNNVCDAEIRLKQSQHMLQQLMDKIETRLSQRNISFQKIQDLQRRVWLLQHVIEDLKSKKDNFEETATIANSLCHVKDDGDIQTKVDKCLAVLHRRGSQASNAASLSLASIANPAACSSVVSTQSECNDNEEEVSSLMYCGAEVWAQLRERRTTLANAIAAAKIETMSCERDIRVTPQSVITHTASLHCTLALEVMKNRLHFEHIQSRLTNAVSQLNDCLSGENCELLVLKCEKEQSEAKVNALKVLLQDLKTKSGIFHTNDDEIIASQKPIQQIAVIDKSIETKRDELMWLIGSLSMMERKIHNAKECLLTVFNNLRKDLPAHENYINKGIQLDFPKEQISTLRQFYEERRERRRLKQDLSLDMDLSETSFSDVGNDPRYVDELKIYLNKFKLELNRKLVLESGEKIWIFETIQALISQLQSQWLSEDMSCSLLPPSTGLNTLRQLLEEIDTKCTLEAFLRQNNGVRVKDVSIDIKSITEEEAQRVDKMKKQMARNQLTLQQSIKILDIGMDNLKFWSDNDLKKYISSNRTVDGKTYREYETTYLETLSLSV</sequence>
<gene>
    <name evidence="1 2" type="primary">LOC106128467</name>
</gene>
<evidence type="ECO:0000313" key="1">
    <source>
        <dbReference type="RefSeq" id="XP_013182321.1"/>
    </source>
</evidence>
<protein>
    <submittedName>
        <fullName evidence="1 2">Uncharacterized protein LOC106128467</fullName>
    </submittedName>
</protein>
<reference evidence="1 2" key="1">
    <citation type="submission" date="2025-04" db="UniProtKB">
        <authorList>
            <consortium name="RefSeq"/>
        </authorList>
    </citation>
    <scope>IDENTIFICATION</scope>
</reference>
<dbReference type="KEGG" id="pxu:106128467"/>
<dbReference type="RefSeq" id="XP_013182329.1">
    <property type="nucleotide sequence ID" value="XM_013326875.1"/>
</dbReference>
<dbReference type="Proteomes" id="UP000694872">
    <property type="component" value="Unplaced"/>
</dbReference>
<dbReference type="RefSeq" id="XP_013182321.1">
    <property type="nucleotide sequence ID" value="XM_013326867.1"/>
</dbReference>
<dbReference type="AlphaFoldDB" id="A0AAJ7ELJ8"/>
<proteinExistence type="predicted"/>
<organism evidence="2">
    <name type="scientific">Papilio xuthus</name>
    <name type="common">Asian swallowtail butterfly</name>
    <dbReference type="NCBI Taxonomy" id="66420"/>
    <lineage>
        <taxon>Eukaryota</taxon>
        <taxon>Metazoa</taxon>
        <taxon>Ecdysozoa</taxon>
        <taxon>Arthropoda</taxon>
        <taxon>Hexapoda</taxon>
        <taxon>Insecta</taxon>
        <taxon>Pterygota</taxon>
        <taxon>Neoptera</taxon>
        <taxon>Endopterygota</taxon>
        <taxon>Lepidoptera</taxon>
        <taxon>Glossata</taxon>
        <taxon>Ditrysia</taxon>
        <taxon>Papilionoidea</taxon>
        <taxon>Papilionidae</taxon>
        <taxon>Papilioninae</taxon>
        <taxon>Papilio</taxon>
    </lineage>
</organism>
<accession>A0AAJ7ELJ8</accession>
<name>A0AAJ7ELJ8_PAPXU</name>
<evidence type="ECO:0000313" key="2">
    <source>
        <dbReference type="RefSeq" id="XP_013182329.1"/>
    </source>
</evidence>
<dbReference type="GeneID" id="106128467"/>